<reference evidence="9" key="1">
    <citation type="journal article" date="2014" name="Int. J. Syst. Evol. Microbiol.">
        <title>Complete genome of a new Firmicutes species belonging to the dominant human colonic microbiota ('Ruminococcus bicirculans') reveals two chromosomes and a selective capacity to utilize plant glucans.</title>
        <authorList>
            <consortium name="NISC Comparative Sequencing Program"/>
            <person name="Wegmann U."/>
            <person name="Louis P."/>
            <person name="Goesmann A."/>
            <person name="Henrissat B."/>
            <person name="Duncan S.H."/>
            <person name="Flint H.J."/>
        </authorList>
    </citation>
    <scope>NUCLEOTIDE SEQUENCE</scope>
    <source>
        <strain evidence="9">CGMCC 1.11013</strain>
    </source>
</reference>
<dbReference type="GO" id="GO:0055085">
    <property type="term" value="P:transmembrane transport"/>
    <property type="evidence" value="ECO:0007669"/>
    <property type="project" value="InterPro"/>
</dbReference>
<dbReference type="STRING" id="1071679.BG57_32805"/>
<sequence length="334" mass="36446">MSDLGLSGPQRAARWVSVALRHVVQLVGVVLGIAVVNFFLLRLAPGDAAQVIAGESGGASAAYLAALRQQFGLDQPLYVQFFKYLGHLAHLDLGYSFREGMPVAELIWHRVPATLLLMGAAVLLAALVGVMLGALAAWYAGRWVDVVISALSLLCFATPLFWTGLMLVVVFSVWLDWLPVGGMQTISSGLNGWAHVVDVIHHLILPAVTLALFYVATYARLIRATIIEVRREDYVRTAIARGVRPWRLFRVHVLRNALIPFVTMLGMQIGSVIGGAVVVETVFSWPGLGRLAFDALVRRDLNVLLGILLCSSVLVVLVNWATDAVNRWLDPRIV</sequence>
<dbReference type="SUPFAM" id="SSF161098">
    <property type="entry name" value="MetI-like"/>
    <property type="match status" value="1"/>
</dbReference>
<feature type="transmembrane region" description="Helical" evidence="7">
    <location>
        <begin position="20"/>
        <end position="41"/>
    </location>
</feature>
<keyword evidence="3" id="KW-1003">Cell membrane</keyword>
<dbReference type="EMBL" id="BMEG01000010">
    <property type="protein sequence ID" value="GGD89217.1"/>
    <property type="molecule type" value="Genomic_DNA"/>
</dbReference>
<comment type="similarity">
    <text evidence="7">Belongs to the binding-protein-dependent transport system permease family.</text>
</comment>
<dbReference type="PANTHER" id="PTHR43163">
    <property type="entry name" value="DIPEPTIDE TRANSPORT SYSTEM PERMEASE PROTEIN DPPB-RELATED"/>
    <property type="match status" value="1"/>
</dbReference>
<evidence type="ECO:0000313" key="10">
    <source>
        <dbReference type="EMBL" id="KDR35117.1"/>
    </source>
</evidence>
<proteinExistence type="inferred from homology"/>
<dbReference type="PANTHER" id="PTHR43163:SF9">
    <property type="entry name" value="ABC TRANSPORTER PERMEASE PROTEIN"/>
    <property type="match status" value="1"/>
</dbReference>
<gene>
    <name evidence="10" type="ORF">BG57_32805</name>
    <name evidence="9" type="ORF">GCM10010985_49790</name>
</gene>
<dbReference type="AlphaFoldDB" id="A0A069P3U6"/>
<evidence type="ECO:0000313" key="12">
    <source>
        <dbReference type="Proteomes" id="UP000597138"/>
    </source>
</evidence>
<protein>
    <submittedName>
        <fullName evidence="9 10">ABC transporter permease</fullName>
    </submittedName>
</protein>
<name>A0A069P3U6_9BURK</name>
<reference evidence="12" key="3">
    <citation type="journal article" date="2019" name="Int. J. Syst. Evol. Microbiol.">
        <title>The Global Catalogue of Microorganisms (GCM) 10K type strain sequencing project: providing services to taxonomists for standard genome sequencing and annotation.</title>
        <authorList>
            <consortium name="The Broad Institute Genomics Platform"/>
            <consortium name="The Broad Institute Genome Sequencing Center for Infectious Disease"/>
            <person name="Wu L."/>
            <person name="Ma J."/>
        </authorList>
    </citation>
    <scope>NUCLEOTIDE SEQUENCE [LARGE SCALE GENOMIC DNA]</scope>
    <source>
        <strain evidence="12">CGMCC 1.11013</strain>
    </source>
</reference>
<evidence type="ECO:0000256" key="3">
    <source>
        <dbReference type="ARBA" id="ARBA00022475"/>
    </source>
</evidence>
<feature type="transmembrane region" description="Helical" evidence="7">
    <location>
        <begin position="303"/>
        <end position="322"/>
    </location>
</feature>
<keyword evidence="12" id="KW-1185">Reference proteome</keyword>
<accession>A0A069P3U6</accession>
<comment type="caution">
    <text evidence="10">The sequence shown here is derived from an EMBL/GenBank/DDBJ whole genome shotgun (WGS) entry which is preliminary data.</text>
</comment>
<reference evidence="10 11" key="2">
    <citation type="submission" date="2014-03" db="EMBL/GenBank/DDBJ databases">
        <title>Draft Genome Sequences of Four Burkholderia Strains.</title>
        <authorList>
            <person name="Liu X.Y."/>
            <person name="Li C.X."/>
            <person name="Xu J.H."/>
        </authorList>
    </citation>
    <scope>NUCLEOTIDE SEQUENCE [LARGE SCALE GENOMIC DNA]</scope>
    <source>
        <strain evidence="10 11">R27</strain>
    </source>
</reference>
<dbReference type="InterPro" id="IPR035906">
    <property type="entry name" value="MetI-like_sf"/>
</dbReference>
<evidence type="ECO:0000256" key="1">
    <source>
        <dbReference type="ARBA" id="ARBA00004651"/>
    </source>
</evidence>
<dbReference type="OrthoDB" id="9803623at2"/>
<dbReference type="InterPro" id="IPR045621">
    <property type="entry name" value="BPD_transp_1_N"/>
</dbReference>
<keyword evidence="5 7" id="KW-1133">Transmembrane helix</keyword>
<keyword evidence="2 7" id="KW-0813">Transport</keyword>
<dbReference type="Gene3D" id="1.10.3720.10">
    <property type="entry name" value="MetI-like"/>
    <property type="match status" value="1"/>
</dbReference>
<comment type="subcellular location">
    <subcellularLocation>
        <location evidence="1 7">Cell membrane</location>
        <topology evidence="1 7">Multi-pass membrane protein</topology>
    </subcellularLocation>
</comment>
<feature type="transmembrane region" description="Helical" evidence="7">
    <location>
        <begin position="151"/>
        <end position="175"/>
    </location>
</feature>
<keyword evidence="6 7" id="KW-0472">Membrane</keyword>
<evidence type="ECO:0000256" key="6">
    <source>
        <dbReference type="ARBA" id="ARBA00023136"/>
    </source>
</evidence>
<evidence type="ECO:0000256" key="4">
    <source>
        <dbReference type="ARBA" id="ARBA00022692"/>
    </source>
</evidence>
<feature type="transmembrane region" description="Helical" evidence="7">
    <location>
        <begin position="115"/>
        <end position="139"/>
    </location>
</feature>
<keyword evidence="4 7" id="KW-0812">Transmembrane</keyword>
<feature type="transmembrane region" description="Helical" evidence="7">
    <location>
        <begin position="257"/>
        <end position="283"/>
    </location>
</feature>
<dbReference type="Proteomes" id="UP000597138">
    <property type="component" value="Unassembled WGS sequence"/>
</dbReference>
<dbReference type="RefSeq" id="WP_052005773.1">
    <property type="nucleotide sequence ID" value="NZ_BMEG01000010.1"/>
</dbReference>
<dbReference type="Pfam" id="PF00528">
    <property type="entry name" value="BPD_transp_1"/>
    <property type="match status" value="1"/>
</dbReference>
<reference evidence="9" key="4">
    <citation type="submission" date="2024-05" db="EMBL/GenBank/DDBJ databases">
        <authorList>
            <person name="Sun Q."/>
            <person name="Zhou Y."/>
        </authorList>
    </citation>
    <scope>NUCLEOTIDE SEQUENCE</scope>
    <source>
        <strain evidence="9">CGMCC 1.11013</strain>
    </source>
</reference>
<evidence type="ECO:0000256" key="7">
    <source>
        <dbReference type="RuleBase" id="RU363032"/>
    </source>
</evidence>
<dbReference type="CDD" id="cd06261">
    <property type="entry name" value="TM_PBP2"/>
    <property type="match status" value="1"/>
</dbReference>
<dbReference type="PROSITE" id="PS50928">
    <property type="entry name" value="ABC_TM1"/>
    <property type="match status" value="1"/>
</dbReference>
<dbReference type="GO" id="GO:0005886">
    <property type="term" value="C:plasma membrane"/>
    <property type="evidence" value="ECO:0007669"/>
    <property type="project" value="UniProtKB-SubCell"/>
</dbReference>
<feature type="transmembrane region" description="Helical" evidence="7">
    <location>
        <begin position="199"/>
        <end position="221"/>
    </location>
</feature>
<dbReference type="EMBL" id="JFHE01000009">
    <property type="protein sequence ID" value="KDR35117.1"/>
    <property type="molecule type" value="Genomic_DNA"/>
</dbReference>
<evidence type="ECO:0000256" key="2">
    <source>
        <dbReference type="ARBA" id="ARBA00022448"/>
    </source>
</evidence>
<dbReference type="Proteomes" id="UP000027439">
    <property type="component" value="Unassembled WGS sequence"/>
</dbReference>
<dbReference type="eggNOG" id="COG0601">
    <property type="taxonomic scope" value="Bacteria"/>
</dbReference>
<organism evidence="10 11">
    <name type="scientific">Caballeronia grimmiae</name>
    <dbReference type="NCBI Taxonomy" id="1071679"/>
    <lineage>
        <taxon>Bacteria</taxon>
        <taxon>Pseudomonadati</taxon>
        <taxon>Pseudomonadota</taxon>
        <taxon>Betaproteobacteria</taxon>
        <taxon>Burkholderiales</taxon>
        <taxon>Burkholderiaceae</taxon>
        <taxon>Caballeronia</taxon>
    </lineage>
</organism>
<dbReference type="InterPro" id="IPR000515">
    <property type="entry name" value="MetI-like"/>
</dbReference>
<evidence type="ECO:0000259" key="8">
    <source>
        <dbReference type="PROSITE" id="PS50928"/>
    </source>
</evidence>
<evidence type="ECO:0000313" key="9">
    <source>
        <dbReference type="EMBL" id="GGD89217.1"/>
    </source>
</evidence>
<evidence type="ECO:0000256" key="5">
    <source>
        <dbReference type="ARBA" id="ARBA00022989"/>
    </source>
</evidence>
<evidence type="ECO:0000313" key="11">
    <source>
        <dbReference type="Proteomes" id="UP000027439"/>
    </source>
</evidence>
<dbReference type="Pfam" id="PF19300">
    <property type="entry name" value="BPD_transp_1_N"/>
    <property type="match status" value="1"/>
</dbReference>
<feature type="domain" description="ABC transmembrane type-1" evidence="8">
    <location>
        <begin position="111"/>
        <end position="326"/>
    </location>
</feature>